<feature type="compositionally biased region" description="Basic and acidic residues" evidence="1">
    <location>
        <begin position="210"/>
        <end position="220"/>
    </location>
</feature>
<feature type="region of interest" description="Disordered" evidence="1">
    <location>
        <begin position="180"/>
        <end position="232"/>
    </location>
</feature>
<feature type="region of interest" description="Disordered" evidence="1">
    <location>
        <begin position="295"/>
        <end position="349"/>
    </location>
</feature>
<gene>
    <name evidence="2" type="ORF">BSL78_27513</name>
</gene>
<dbReference type="Proteomes" id="UP000230750">
    <property type="component" value="Unassembled WGS sequence"/>
</dbReference>
<dbReference type="STRING" id="307972.A0A2G8JIV4"/>
<sequence>MLTLKRLPSEEVDIETEFKCTTEVETTTNEEFDTETELKCTTEVEMTNNEVVDTKTELKCTTEVETTTVEVVDTETELKCATEVETTTYEEVDTETELKCATKVETTTYEEVDTKSEFESELNSTTEVEATAKDWVEADNEVISTMKAKTPAEVVVNNPEVQTPKVGGGTRNRTYFKKKTPGNITNKQQKDKKIKETRKMGHQQKARTTKYQETKRREFHTSPYQNQSRKPRRYRVAATPALPEQLQWQVPVVYKKTLNNTKKFRQNQVRALFADHLETINLTAALPHHADIQYTDASSQEATKEKSTTCHQTNSTARAEMTAETNRSDNDEISSQRSVHNSRICATGS</sequence>
<accession>A0A2G8JIV4</accession>
<dbReference type="EMBL" id="MRZV01001844">
    <property type="protein sequence ID" value="PIK35661.1"/>
    <property type="molecule type" value="Genomic_DNA"/>
</dbReference>
<comment type="caution">
    <text evidence="2">The sequence shown here is derived from an EMBL/GenBank/DDBJ whole genome shotgun (WGS) entry which is preliminary data.</text>
</comment>
<feature type="compositionally biased region" description="Basic and acidic residues" evidence="1">
    <location>
        <begin position="188"/>
        <end position="199"/>
    </location>
</feature>
<reference evidence="2 3" key="1">
    <citation type="journal article" date="2017" name="PLoS Biol.">
        <title>The sea cucumber genome provides insights into morphological evolution and visceral regeneration.</title>
        <authorList>
            <person name="Zhang X."/>
            <person name="Sun L."/>
            <person name="Yuan J."/>
            <person name="Sun Y."/>
            <person name="Gao Y."/>
            <person name="Zhang L."/>
            <person name="Li S."/>
            <person name="Dai H."/>
            <person name="Hamel J.F."/>
            <person name="Liu C."/>
            <person name="Yu Y."/>
            <person name="Liu S."/>
            <person name="Lin W."/>
            <person name="Guo K."/>
            <person name="Jin S."/>
            <person name="Xu P."/>
            <person name="Storey K.B."/>
            <person name="Huan P."/>
            <person name="Zhang T."/>
            <person name="Zhou Y."/>
            <person name="Zhang J."/>
            <person name="Lin C."/>
            <person name="Li X."/>
            <person name="Xing L."/>
            <person name="Huo D."/>
            <person name="Sun M."/>
            <person name="Wang L."/>
            <person name="Mercier A."/>
            <person name="Li F."/>
            <person name="Yang H."/>
            <person name="Xiang J."/>
        </authorList>
    </citation>
    <scope>NUCLEOTIDE SEQUENCE [LARGE SCALE GENOMIC DNA]</scope>
    <source>
        <strain evidence="2">Shaxun</strain>
        <tissue evidence="2">Muscle</tissue>
    </source>
</reference>
<name>A0A2G8JIV4_STIJA</name>
<protein>
    <submittedName>
        <fullName evidence="2">Uncharacterized protein</fullName>
    </submittedName>
</protein>
<organism evidence="2 3">
    <name type="scientific">Stichopus japonicus</name>
    <name type="common">Sea cucumber</name>
    <dbReference type="NCBI Taxonomy" id="307972"/>
    <lineage>
        <taxon>Eukaryota</taxon>
        <taxon>Metazoa</taxon>
        <taxon>Echinodermata</taxon>
        <taxon>Eleutherozoa</taxon>
        <taxon>Echinozoa</taxon>
        <taxon>Holothuroidea</taxon>
        <taxon>Aspidochirotacea</taxon>
        <taxon>Aspidochirotida</taxon>
        <taxon>Stichopodidae</taxon>
        <taxon>Apostichopus</taxon>
    </lineage>
</organism>
<evidence type="ECO:0000313" key="2">
    <source>
        <dbReference type="EMBL" id="PIK35661.1"/>
    </source>
</evidence>
<evidence type="ECO:0000256" key="1">
    <source>
        <dbReference type="SAM" id="MobiDB-lite"/>
    </source>
</evidence>
<proteinExistence type="predicted"/>
<evidence type="ECO:0000313" key="3">
    <source>
        <dbReference type="Proteomes" id="UP000230750"/>
    </source>
</evidence>
<dbReference type="AlphaFoldDB" id="A0A2G8JIV4"/>
<keyword evidence="3" id="KW-1185">Reference proteome</keyword>